<dbReference type="Proteomes" id="UP000572680">
    <property type="component" value="Unassembled WGS sequence"/>
</dbReference>
<dbReference type="EMBL" id="JACJIA010000011">
    <property type="protein sequence ID" value="MBA8955344.1"/>
    <property type="molecule type" value="Genomic_DNA"/>
</dbReference>
<evidence type="ECO:0000256" key="1">
    <source>
        <dbReference type="ARBA" id="ARBA00023002"/>
    </source>
</evidence>
<keyword evidence="1" id="KW-0560">Oxidoreductase</keyword>
<gene>
    <name evidence="4" type="ORF">HNR61_007018</name>
</gene>
<dbReference type="AlphaFoldDB" id="A0A7W3LW46"/>
<dbReference type="Gene3D" id="1.20.1090.10">
    <property type="entry name" value="Dehydroquinate synthase-like - alpha domain"/>
    <property type="match status" value="1"/>
</dbReference>
<dbReference type="PANTHER" id="PTHR11496:SF83">
    <property type="entry name" value="HYDROXYACID-OXOACID TRANSHYDROGENASE, MITOCHONDRIAL"/>
    <property type="match status" value="1"/>
</dbReference>
<feature type="region of interest" description="Disordered" evidence="2">
    <location>
        <begin position="126"/>
        <end position="157"/>
    </location>
</feature>
<evidence type="ECO:0000259" key="3">
    <source>
        <dbReference type="Pfam" id="PF00465"/>
    </source>
</evidence>
<sequence length="157" mass="15813">MRTALVVTDAMKAYGIAAEVYDGVHVEPADAGLRAAAEHARGGGPWKAFVAVGGGSGIDTAEHLNPPVGGDRPARADMALAATFAGLGFGNAGVHVPHGMAVAPTAPEAFRFTFQARCGSSGCWRSPATAPEGGGAGQRSRIQPSMRSAASGRDSGR</sequence>
<dbReference type="Pfam" id="PF00465">
    <property type="entry name" value="Fe-ADH"/>
    <property type="match status" value="1"/>
</dbReference>
<organism evidence="4 5">
    <name type="scientific">Actinomadura namibiensis</name>
    <dbReference type="NCBI Taxonomy" id="182080"/>
    <lineage>
        <taxon>Bacteria</taxon>
        <taxon>Bacillati</taxon>
        <taxon>Actinomycetota</taxon>
        <taxon>Actinomycetes</taxon>
        <taxon>Streptosporangiales</taxon>
        <taxon>Thermomonosporaceae</taxon>
        <taxon>Actinomadura</taxon>
    </lineage>
</organism>
<keyword evidence="5" id="KW-1185">Reference proteome</keyword>
<proteinExistence type="predicted"/>
<protein>
    <submittedName>
        <fullName evidence="4">Alcohol dehydrogenase class IV</fullName>
    </submittedName>
</protein>
<dbReference type="GO" id="GO:0004022">
    <property type="term" value="F:alcohol dehydrogenase (NAD+) activity"/>
    <property type="evidence" value="ECO:0007669"/>
    <property type="project" value="TreeGrafter"/>
</dbReference>
<name>A0A7W3LW46_ACTNM</name>
<evidence type="ECO:0000313" key="4">
    <source>
        <dbReference type="EMBL" id="MBA8955344.1"/>
    </source>
</evidence>
<dbReference type="InterPro" id="IPR039697">
    <property type="entry name" value="Alcohol_dehydrogenase_Fe"/>
</dbReference>
<feature type="domain" description="Alcohol dehydrogenase iron-type/glycerol dehydrogenase GldA" evidence="3">
    <location>
        <begin position="7"/>
        <end position="61"/>
    </location>
</feature>
<evidence type="ECO:0000313" key="5">
    <source>
        <dbReference type="Proteomes" id="UP000572680"/>
    </source>
</evidence>
<evidence type="ECO:0000256" key="2">
    <source>
        <dbReference type="SAM" id="MobiDB-lite"/>
    </source>
</evidence>
<dbReference type="SUPFAM" id="SSF56796">
    <property type="entry name" value="Dehydroquinate synthase-like"/>
    <property type="match status" value="2"/>
</dbReference>
<dbReference type="GO" id="GO:0046872">
    <property type="term" value="F:metal ion binding"/>
    <property type="evidence" value="ECO:0007669"/>
    <property type="project" value="InterPro"/>
</dbReference>
<accession>A0A7W3LW46</accession>
<comment type="caution">
    <text evidence="4">The sequence shown here is derived from an EMBL/GenBank/DDBJ whole genome shotgun (WGS) entry which is preliminary data.</text>
</comment>
<dbReference type="InterPro" id="IPR001670">
    <property type="entry name" value="ADH_Fe/GldA"/>
</dbReference>
<dbReference type="Gene3D" id="3.40.50.1970">
    <property type="match status" value="1"/>
</dbReference>
<dbReference type="PANTHER" id="PTHR11496">
    <property type="entry name" value="ALCOHOL DEHYDROGENASE"/>
    <property type="match status" value="1"/>
</dbReference>
<reference evidence="4 5" key="1">
    <citation type="submission" date="2020-08" db="EMBL/GenBank/DDBJ databases">
        <title>Genomic Encyclopedia of Type Strains, Phase IV (KMG-IV): sequencing the most valuable type-strain genomes for metagenomic binning, comparative biology and taxonomic classification.</title>
        <authorList>
            <person name="Goeker M."/>
        </authorList>
    </citation>
    <scope>NUCLEOTIDE SEQUENCE [LARGE SCALE GENOMIC DNA]</scope>
    <source>
        <strain evidence="4 5">DSM 44197</strain>
    </source>
</reference>